<evidence type="ECO:0000256" key="6">
    <source>
        <dbReference type="ARBA" id="ARBA00022691"/>
    </source>
</evidence>
<evidence type="ECO:0000256" key="11">
    <source>
        <dbReference type="ARBA" id="ARBA00069325"/>
    </source>
</evidence>
<dbReference type="RefSeq" id="WP_249285851.1">
    <property type="nucleotide sequence ID" value="NZ_JACRSO010000006.1"/>
</dbReference>
<evidence type="ECO:0000256" key="13">
    <source>
        <dbReference type="HAMAP-Rule" id="MF_00113"/>
    </source>
</evidence>
<dbReference type="Gene3D" id="3.40.1780.10">
    <property type="entry name" value="QueA-like"/>
    <property type="match status" value="1"/>
</dbReference>
<comment type="caution">
    <text evidence="14">The sequence shown here is derived from an EMBL/GenBank/DDBJ whole genome shotgun (WGS) entry which is preliminary data.</text>
</comment>
<evidence type="ECO:0000313" key="14">
    <source>
        <dbReference type="EMBL" id="MBC8530104.1"/>
    </source>
</evidence>
<dbReference type="Proteomes" id="UP000654279">
    <property type="component" value="Unassembled WGS sequence"/>
</dbReference>
<evidence type="ECO:0000256" key="3">
    <source>
        <dbReference type="ARBA" id="ARBA00011245"/>
    </source>
</evidence>
<accession>A0A926HN10</accession>
<evidence type="ECO:0000256" key="9">
    <source>
        <dbReference type="ARBA" id="ARBA00061210"/>
    </source>
</evidence>
<dbReference type="EMBL" id="JACRSO010000006">
    <property type="protein sequence ID" value="MBC8530104.1"/>
    <property type="molecule type" value="Genomic_DNA"/>
</dbReference>
<gene>
    <name evidence="13 14" type="primary">queA</name>
    <name evidence="14" type="ORF">H8699_11745</name>
</gene>
<dbReference type="InterPro" id="IPR042119">
    <property type="entry name" value="QueA_dom2"/>
</dbReference>
<evidence type="ECO:0000256" key="12">
    <source>
        <dbReference type="ARBA" id="ARBA00076160"/>
    </source>
</evidence>
<dbReference type="GO" id="GO:0051075">
    <property type="term" value="F:S-adenosylmethionine:tRNA ribosyltransferase-isomerase activity"/>
    <property type="evidence" value="ECO:0007669"/>
    <property type="project" value="UniProtKB-EC"/>
</dbReference>
<keyword evidence="15" id="KW-1185">Reference proteome</keyword>
<dbReference type="EC" id="2.4.99.17" evidence="10 13"/>
<comment type="function">
    <text evidence="13">Transfers and isomerizes the ribose moiety from AdoMet to the 7-aminomethyl group of 7-deazaguanine (preQ1-tRNA) to give epoxyqueuosine (oQ-tRNA).</text>
</comment>
<reference evidence="14" key="1">
    <citation type="submission" date="2020-08" db="EMBL/GenBank/DDBJ databases">
        <title>Genome public.</title>
        <authorList>
            <person name="Liu C."/>
            <person name="Sun Q."/>
        </authorList>
    </citation>
    <scope>NUCLEOTIDE SEQUENCE</scope>
    <source>
        <strain evidence="14">NSJ-44</strain>
    </source>
</reference>
<comment type="pathway">
    <text evidence="2 13">tRNA modification; tRNA-queuosine biosynthesis.</text>
</comment>
<evidence type="ECO:0000256" key="7">
    <source>
        <dbReference type="ARBA" id="ARBA00022785"/>
    </source>
</evidence>
<dbReference type="InterPro" id="IPR042118">
    <property type="entry name" value="QueA_dom1"/>
</dbReference>
<dbReference type="NCBIfam" id="TIGR00113">
    <property type="entry name" value="queA"/>
    <property type="match status" value="1"/>
</dbReference>
<proteinExistence type="inferred from homology"/>
<keyword evidence="5 13" id="KW-0808">Transferase</keyword>
<evidence type="ECO:0000256" key="2">
    <source>
        <dbReference type="ARBA" id="ARBA00004691"/>
    </source>
</evidence>
<dbReference type="AlphaFoldDB" id="A0A926HN10"/>
<dbReference type="NCBIfam" id="NF001140">
    <property type="entry name" value="PRK00147.1"/>
    <property type="match status" value="1"/>
</dbReference>
<organism evidence="14 15">
    <name type="scientific">Luoshenia tenuis</name>
    <dbReference type="NCBI Taxonomy" id="2763654"/>
    <lineage>
        <taxon>Bacteria</taxon>
        <taxon>Bacillati</taxon>
        <taxon>Bacillota</taxon>
        <taxon>Clostridia</taxon>
        <taxon>Christensenellales</taxon>
        <taxon>Christensenellaceae</taxon>
        <taxon>Luoshenia</taxon>
    </lineage>
</organism>
<comment type="catalytic activity">
    <reaction evidence="8 13">
        <text>7-aminomethyl-7-carbaguanosine(34) in tRNA + S-adenosyl-L-methionine = epoxyqueuosine(34) in tRNA + adenine + L-methionine + 2 H(+)</text>
        <dbReference type="Rhea" id="RHEA:32155"/>
        <dbReference type="Rhea" id="RHEA-COMP:10342"/>
        <dbReference type="Rhea" id="RHEA-COMP:18582"/>
        <dbReference type="ChEBI" id="CHEBI:15378"/>
        <dbReference type="ChEBI" id="CHEBI:16708"/>
        <dbReference type="ChEBI" id="CHEBI:57844"/>
        <dbReference type="ChEBI" id="CHEBI:59789"/>
        <dbReference type="ChEBI" id="CHEBI:82833"/>
        <dbReference type="ChEBI" id="CHEBI:194443"/>
        <dbReference type="EC" id="2.4.99.17"/>
    </reaction>
</comment>
<keyword evidence="4 13" id="KW-0963">Cytoplasm</keyword>
<evidence type="ECO:0000256" key="10">
    <source>
        <dbReference type="ARBA" id="ARBA00066503"/>
    </source>
</evidence>
<dbReference type="GO" id="GO:0008616">
    <property type="term" value="P:tRNA queuosine(34) biosynthetic process"/>
    <property type="evidence" value="ECO:0007669"/>
    <property type="project" value="UniProtKB-UniRule"/>
</dbReference>
<dbReference type="InterPro" id="IPR036100">
    <property type="entry name" value="QueA_sf"/>
</dbReference>
<dbReference type="HAMAP" id="MF_00113">
    <property type="entry name" value="QueA"/>
    <property type="match status" value="1"/>
</dbReference>
<dbReference type="InterPro" id="IPR003699">
    <property type="entry name" value="QueA"/>
</dbReference>
<dbReference type="GO" id="GO:0005737">
    <property type="term" value="C:cytoplasm"/>
    <property type="evidence" value="ECO:0007669"/>
    <property type="project" value="UniProtKB-SubCell"/>
</dbReference>
<keyword evidence="14" id="KW-0328">Glycosyltransferase</keyword>
<evidence type="ECO:0000313" key="15">
    <source>
        <dbReference type="Proteomes" id="UP000654279"/>
    </source>
</evidence>
<keyword evidence="7 13" id="KW-0671">Queuosine biosynthesis</keyword>
<protein>
    <recommendedName>
        <fullName evidence="11 13">S-adenosylmethionine:tRNA ribosyltransferase-isomerase</fullName>
        <ecNumber evidence="10 13">2.4.99.17</ecNumber>
    </recommendedName>
    <alternativeName>
        <fullName evidence="12 13">Queuosine biosynthesis protein QueA</fullName>
    </alternativeName>
</protein>
<evidence type="ECO:0000256" key="1">
    <source>
        <dbReference type="ARBA" id="ARBA00004496"/>
    </source>
</evidence>
<dbReference type="PANTHER" id="PTHR30307">
    <property type="entry name" value="S-ADENOSYLMETHIONINE:TRNA RIBOSYLTRANSFERASE-ISOMERASE"/>
    <property type="match status" value="1"/>
</dbReference>
<comment type="subunit">
    <text evidence="3 13">Monomer.</text>
</comment>
<dbReference type="Gene3D" id="2.40.10.240">
    <property type="entry name" value="QueA-like"/>
    <property type="match status" value="1"/>
</dbReference>
<evidence type="ECO:0000256" key="4">
    <source>
        <dbReference type="ARBA" id="ARBA00022490"/>
    </source>
</evidence>
<sequence>MNKSDFYYDLPQELIAQKPMEPRDASRLMVVHRAQDRIEHRHFYDILEYLSPGDVLVVNHTRVIPARLYGRKVGTGGKIEFLLLKRLSRDEWEVILKPGKKAPVGARFEFGNGELVAEIIGHADEGGRIVRFSYEGVFEQVLERLGQMPLPPYIHERLEDRDRYQTVYAKYDGSAAAPTAGLHFTPELLDKVKQKGVEIVPILLHVGLGTFRPVKEEHVEDHHMHSEYYEVSPEAADQINAAHARGNKIFAVGTTSVRTLESVADEAGVVHAGSGWTEIFIMPGYKFKVVDALITNFHLPESTLLMLVSAFASREQILNAYKIAVQEGYQFFSFGSAQLLL</sequence>
<dbReference type="SUPFAM" id="SSF111337">
    <property type="entry name" value="QueA-like"/>
    <property type="match status" value="1"/>
</dbReference>
<evidence type="ECO:0000256" key="5">
    <source>
        <dbReference type="ARBA" id="ARBA00022679"/>
    </source>
</evidence>
<dbReference type="FunFam" id="2.40.10.240:FF:000002">
    <property type="entry name" value="S-adenosylmethionine:tRNA ribosyltransferase-isomerase"/>
    <property type="match status" value="1"/>
</dbReference>
<dbReference type="Pfam" id="PF02547">
    <property type="entry name" value="Queuosine_synth"/>
    <property type="match status" value="1"/>
</dbReference>
<name>A0A926HN10_9FIRM</name>
<evidence type="ECO:0000256" key="8">
    <source>
        <dbReference type="ARBA" id="ARBA00052751"/>
    </source>
</evidence>
<comment type="similarity">
    <text evidence="9 13">Belongs to the QueA family.</text>
</comment>
<dbReference type="FunFam" id="3.40.1780.10:FF:000001">
    <property type="entry name" value="S-adenosylmethionine:tRNA ribosyltransferase-isomerase"/>
    <property type="match status" value="1"/>
</dbReference>
<dbReference type="PANTHER" id="PTHR30307:SF0">
    <property type="entry name" value="S-ADENOSYLMETHIONINE:TRNA RIBOSYLTRANSFERASE-ISOMERASE"/>
    <property type="match status" value="1"/>
</dbReference>
<keyword evidence="6 13" id="KW-0949">S-adenosyl-L-methionine</keyword>
<comment type="subcellular location">
    <subcellularLocation>
        <location evidence="1 13">Cytoplasm</location>
    </subcellularLocation>
</comment>